<dbReference type="AlphaFoldDB" id="A0A765BVI2"/>
<protein>
    <recommendedName>
        <fullName evidence="4">Fimbrial protein</fullName>
    </recommendedName>
</protein>
<evidence type="ECO:0000256" key="1">
    <source>
        <dbReference type="SAM" id="Phobius"/>
    </source>
</evidence>
<evidence type="ECO:0000313" key="2">
    <source>
        <dbReference type="EMBL" id="HAG1883061.1"/>
    </source>
</evidence>
<keyword evidence="1" id="KW-1133">Transmembrane helix</keyword>
<dbReference type="EMBL" id="DAAXOF010000028">
    <property type="protein sequence ID" value="HAG1883061.1"/>
    <property type="molecule type" value="Genomic_DNA"/>
</dbReference>
<dbReference type="GO" id="GO:0007155">
    <property type="term" value="P:cell adhesion"/>
    <property type="evidence" value="ECO:0007669"/>
    <property type="project" value="InterPro"/>
</dbReference>
<comment type="caution">
    <text evidence="3">The sequence shown here is derived from an EMBL/GenBank/DDBJ whole genome shotgun (WGS) entry which is preliminary data.</text>
</comment>
<keyword evidence="1" id="KW-0472">Membrane</keyword>
<name>A0A765BVI2_SALER</name>
<evidence type="ECO:0008006" key="4">
    <source>
        <dbReference type="Google" id="ProtNLM"/>
    </source>
</evidence>
<evidence type="ECO:0000313" key="3">
    <source>
        <dbReference type="EMBL" id="HAG5358951.1"/>
    </source>
</evidence>
<dbReference type="InterPro" id="IPR036937">
    <property type="entry name" value="Adhesion_dom_fimbrial_sf"/>
</dbReference>
<proteinExistence type="predicted"/>
<gene>
    <name evidence="3" type="ORF">G8O64_004638</name>
    <name evidence="2" type="ORF">G8V93_004630</name>
</gene>
<sequence>MKKNKQSVCQHIFSVICWCISYIFLASGETQASRCTNLNFEIGFALEEVDITGKPLGYNFPSFSINNYGSIQCDGSYNQPHPAGGFVIVQSGRSPTLAPQLDTASQISIADDAGLVGLLSFPTADAIGLNPVRPHLQDFILERKMPGVTEISIEDVLGAGFRGKIYTAYNKYPWHNEPENGSNITVSPKKLRLIYKPTCSASVNNVDFGKLNVSDIIHGVKKQAVVDINCDDLLLAYSIKVTSEAGSDNNIIFSGNDTVGYSLTWGDLSQSGLTTSLSNQPIELNSELNNGSKPSGATFSIPINITPVSRLLLGEDIKPGKSDSMINIELKFK</sequence>
<feature type="transmembrane region" description="Helical" evidence="1">
    <location>
        <begin position="12"/>
        <end position="28"/>
    </location>
</feature>
<reference evidence="3" key="1">
    <citation type="journal article" date="2018" name="Genome Biol.">
        <title>SKESA: strategic k-mer extension for scrupulous assemblies.</title>
        <authorList>
            <person name="Souvorov A."/>
            <person name="Agarwala R."/>
            <person name="Lipman D.J."/>
        </authorList>
    </citation>
    <scope>NUCLEOTIDE SEQUENCE</scope>
    <source>
        <strain evidence="3">MA.CK_98/00010293</strain>
        <strain evidence="2">MA.CK_98/00011463</strain>
    </source>
</reference>
<dbReference type="EMBL" id="DAAYQT010000028">
    <property type="protein sequence ID" value="HAG5358951.1"/>
    <property type="molecule type" value="Genomic_DNA"/>
</dbReference>
<keyword evidence="1" id="KW-0812">Transmembrane</keyword>
<accession>A0A765BVI2</accession>
<reference evidence="3" key="2">
    <citation type="submission" date="2020-02" db="EMBL/GenBank/DDBJ databases">
        <authorList>
            <consortium name="NCBI Pathogen Detection Project"/>
        </authorList>
    </citation>
    <scope>NUCLEOTIDE SEQUENCE</scope>
    <source>
        <strain evidence="3">MA.CK_98/00010293</strain>
        <strain evidence="2">MA.CK_98/00011463</strain>
    </source>
</reference>
<dbReference type="GO" id="GO:0009289">
    <property type="term" value="C:pilus"/>
    <property type="evidence" value="ECO:0007669"/>
    <property type="project" value="InterPro"/>
</dbReference>
<dbReference type="Gene3D" id="2.60.40.1090">
    <property type="entry name" value="Fimbrial-type adhesion domain"/>
    <property type="match status" value="1"/>
</dbReference>
<organism evidence="3">
    <name type="scientific">Salmonella enterica</name>
    <name type="common">Salmonella choleraesuis</name>
    <dbReference type="NCBI Taxonomy" id="28901"/>
    <lineage>
        <taxon>Bacteria</taxon>
        <taxon>Pseudomonadati</taxon>
        <taxon>Pseudomonadota</taxon>
        <taxon>Gammaproteobacteria</taxon>
        <taxon>Enterobacterales</taxon>
        <taxon>Enterobacteriaceae</taxon>
        <taxon>Salmonella</taxon>
    </lineage>
</organism>